<evidence type="ECO:0000256" key="3">
    <source>
        <dbReference type="ARBA" id="ARBA00022884"/>
    </source>
</evidence>
<comment type="similarity">
    <text evidence="1">Belongs to the CRISPR-associated Csm4 family.</text>
</comment>
<protein>
    <recommendedName>
        <fullName evidence="2">CRISPR system Cms protein Csm4</fullName>
    </recommendedName>
</protein>
<dbReference type="GO" id="GO:0003723">
    <property type="term" value="F:RNA binding"/>
    <property type="evidence" value="ECO:0007669"/>
    <property type="project" value="UniProtKB-KW"/>
</dbReference>
<keyword evidence="4" id="KW-0051">Antiviral defense</keyword>
<organism evidence="5">
    <name type="scientific">uncultured Desulfobacterium sp</name>
    <dbReference type="NCBI Taxonomy" id="201089"/>
    <lineage>
        <taxon>Bacteria</taxon>
        <taxon>Pseudomonadati</taxon>
        <taxon>Thermodesulfobacteriota</taxon>
        <taxon>Desulfobacteria</taxon>
        <taxon>Desulfobacterales</taxon>
        <taxon>Desulfobacteriaceae</taxon>
        <taxon>Desulfobacterium</taxon>
        <taxon>environmental samples</taxon>
    </lineage>
</organism>
<dbReference type="NCBIfam" id="TIGR01903">
    <property type="entry name" value="cas5_csm4"/>
    <property type="match status" value="1"/>
</dbReference>
<reference evidence="5" key="1">
    <citation type="submission" date="2018-01" db="EMBL/GenBank/DDBJ databases">
        <authorList>
            <person name="Regsiter A."/>
            <person name="William W."/>
        </authorList>
    </citation>
    <scope>NUCLEOTIDE SEQUENCE</scope>
    <source>
        <strain evidence="5">TRIP AH-1</strain>
    </source>
</reference>
<dbReference type="InterPro" id="IPR005510">
    <property type="entry name" value="Csm4"/>
</dbReference>
<dbReference type="EMBL" id="OJIN01000073">
    <property type="protein sequence ID" value="SPD73000.1"/>
    <property type="molecule type" value="Genomic_DNA"/>
</dbReference>
<dbReference type="AlphaFoldDB" id="A0A445MU47"/>
<evidence type="ECO:0000256" key="4">
    <source>
        <dbReference type="ARBA" id="ARBA00023118"/>
    </source>
</evidence>
<gene>
    <name evidence="5" type="primary">csm</name>
    <name evidence="5" type="ORF">PITCH_A1640010</name>
</gene>
<proteinExistence type="inferred from homology"/>
<sequence length="347" mass="39317">MKLYAITLKPSSGFGTILKGDTLFGHFCWQAAYDSSLVEGGLELQMELYPEKPFAVFSSAFPKFEKGDTTYVLKRPEIPFSFMLPPKEGKAEDIRRRKEFKKKKWMLVSEDLSIDIKTATFLSDHELLQEAQSMLTEETKRQMKKAEKSEFVQMLSQSHNTINRMTQTTGTGMFAPYEKENLYYYPETELVIFVLIEESATDISRVARGLERIGNWGFGRDASTGLGRFDLGERDELTIPSCNDLNACYVLSPCVPEKDAFTEAFFTPFVRFGKHGDRLATFGNPFKNPVIMADEGAVFIPKDKAQFNKPYIGQAITHVSKAMSKTVVQGYAPYLPLKLEVRDETSL</sequence>
<dbReference type="GO" id="GO:0051607">
    <property type="term" value="P:defense response to virus"/>
    <property type="evidence" value="ECO:0007669"/>
    <property type="project" value="UniProtKB-KW"/>
</dbReference>
<evidence type="ECO:0000256" key="1">
    <source>
        <dbReference type="ARBA" id="ARBA00005772"/>
    </source>
</evidence>
<name>A0A445MU47_9BACT</name>
<evidence type="ECO:0000256" key="2">
    <source>
        <dbReference type="ARBA" id="ARBA00016109"/>
    </source>
</evidence>
<evidence type="ECO:0000313" key="5">
    <source>
        <dbReference type="EMBL" id="SPD73000.1"/>
    </source>
</evidence>
<accession>A0A445MU47</accession>
<keyword evidence="3" id="KW-0694">RNA-binding</keyword>